<sequence>MKVRYICQDSEFQCYGVIIELEGDFWYKTYGEANAFFDNLIEVSCFLEVVGNEWDHPDLLEKL</sequence>
<evidence type="ECO:0000313" key="1">
    <source>
        <dbReference type="EMBL" id="EUJ25485.1"/>
    </source>
</evidence>
<gene>
    <name evidence="1" type="ORF">MFLO_15346</name>
</gene>
<proteinExistence type="predicted"/>
<dbReference type="InterPro" id="IPR023385">
    <property type="entry name" value="YopX-like_C"/>
</dbReference>
<keyword evidence="2" id="KW-1185">Reference proteome</keyword>
<accession>A0ABN0RBI8</accession>
<dbReference type="Proteomes" id="UP000019249">
    <property type="component" value="Unassembled WGS sequence"/>
</dbReference>
<organism evidence="1 2">
    <name type="scientific">Listeria floridensis FSL S10-1187</name>
    <dbReference type="NCBI Taxonomy" id="1265817"/>
    <lineage>
        <taxon>Bacteria</taxon>
        <taxon>Bacillati</taxon>
        <taxon>Bacillota</taxon>
        <taxon>Bacilli</taxon>
        <taxon>Bacillales</taxon>
        <taxon>Listeriaceae</taxon>
        <taxon>Listeria</taxon>
    </lineage>
</organism>
<comment type="caution">
    <text evidence="1">The sequence shown here is derived from an EMBL/GenBank/DDBJ whole genome shotgun (WGS) entry which is preliminary data.</text>
</comment>
<reference evidence="1 2" key="1">
    <citation type="journal article" date="2014" name="Int. J. Syst. Evol. Microbiol.">
        <title>Listeria floridensis sp. nov., Listeria aquatica sp. nov., Listeria cornellensis sp. nov., Listeria riparia sp. nov. and Listeria grandensis sp. nov., from agricultural and natural environments.</title>
        <authorList>
            <person name="den Bakker H.C."/>
            <person name="Warchocki S."/>
            <person name="Wright E.M."/>
            <person name="Allred A.F."/>
            <person name="Ahlstrom C."/>
            <person name="Manuel C.S."/>
            <person name="Stasiewicz M.J."/>
            <person name="Burrell A."/>
            <person name="Roof S."/>
            <person name="Strawn L."/>
            <person name="Fortes E.D."/>
            <person name="Nightingale K.K."/>
            <person name="Kephart D."/>
            <person name="Wiedmann M."/>
        </authorList>
    </citation>
    <scope>NUCLEOTIDE SEQUENCE [LARGE SCALE GENOMIC DNA]</scope>
    <source>
        <strain evidence="1 2">FSL S10-1187</strain>
    </source>
</reference>
<evidence type="ECO:0000313" key="2">
    <source>
        <dbReference type="Proteomes" id="UP000019249"/>
    </source>
</evidence>
<dbReference type="SUPFAM" id="SSF159006">
    <property type="entry name" value="YopX-like"/>
    <property type="match status" value="1"/>
</dbReference>
<dbReference type="EMBL" id="AODF01000046">
    <property type="protein sequence ID" value="EUJ25485.1"/>
    <property type="molecule type" value="Genomic_DNA"/>
</dbReference>
<evidence type="ECO:0008006" key="3">
    <source>
        <dbReference type="Google" id="ProtNLM"/>
    </source>
</evidence>
<protein>
    <recommendedName>
        <fullName evidence="3">Phage protein</fullName>
    </recommendedName>
</protein>
<dbReference type="Gene3D" id="2.30.30.290">
    <property type="entry name" value="YopX-like domains"/>
    <property type="match status" value="1"/>
</dbReference>
<name>A0ABN0RBI8_9LIST</name>